<proteinExistence type="predicted"/>
<sequence length="98" mass="10830">MPSGTAPRKAAAKLRHFHETSKSFADFYLFLPKIGVVKVIMSSYKHQEREDTGMQITSMFFQTADYESGEVESIGAQASRSQTVSSASRCGERVSNTC</sequence>
<keyword evidence="2" id="KW-1185">Reference proteome</keyword>
<reference evidence="1 2" key="1">
    <citation type="submission" date="2016-10" db="EMBL/GenBank/DDBJ databases">
        <authorList>
            <person name="de Groot N.N."/>
        </authorList>
    </citation>
    <scope>NUCLEOTIDE SEQUENCE [LARGE SCALE GENOMIC DNA]</scope>
    <source>
        <strain evidence="1 2">TC2-24</strain>
    </source>
</reference>
<dbReference type="Proteomes" id="UP000199373">
    <property type="component" value="Unassembled WGS sequence"/>
</dbReference>
<accession>A0A1I0P7P6</accession>
<evidence type="ECO:0000313" key="2">
    <source>
        <dbReference type="Proteomes" id="UP000199373"/>
    </source>
</evidence>
<dbReference type="EMBL" id="FOIQ01000003">
    <property type="protein sequence ID" value="SEW10305.1"/>
    <property type="molecule type" value="Genomic_DNA"/>
</dbReference>
<evidence type="ECO:0000313" key="1">
    <source>
        <dbReference type="EMBL" id="SEW10305.1"/>
    </source>
</evidence>
<dbReference type="AlphaFoldDB" id="A0A1I0P7P6"/>
<name>A0A1I0P7P6_9BACT</name>
<organism evidence="1 2">
    <name type="scientific">Prevotella aff. ruminicola Tc2-24</name>
    <dbReference type="NCBI Taxonomy" id="81582"/>
    <lineage>
        <taxon>Bacteria</taxon>
        <taxon>Pseudomonadati</taxon>
        <taxon>Bacteroidota</taxon>
        <taxon>Bacteroidia</taxon>
        <taxon>Bacteroidales</taxon>
        <taxon>Prevotellaceae</taxon>
        <taxon>Prevotella</taxon>
    </lineage>
</organism>
<gene>
    <name evidence="1" type="ORF">SAMN04487850_1665</name>
</gene>
<protein>
    <submittedName>
        <fullName evidence="1">Uncharacterized protein</fullName>
    </submittedName>
</protein>